<feature type="compositionally biased region" description="Polar residues" evidence="2">
    <location>
        <begin position="25"/>
        <end position="39"/>
    </location>
</feature>
<evidence type="ECO:0000256" key="3">
    <source>
        <dbReference type="SAM" id="Phobius"/>
    </source>
</evidence>
<reference evidence="4" key="1">
    <citation type="submission" date="2020-05" db="EMBL/GenBank/DDBJ databases">
        <authorList>
            <person name="Chiriac C."/>
            <person name="Salcher M."/>
            <person name="Ghai R."/>
            <person name="Kavagutti S V."/>
        </authorList>
    </citation>
    <scope>NUCLEOTIDE SEQUENCE</scope>
</reference>
<feature type="transmembrane region" description="Helical" evidence="3">
    <location>
        <begin position="361"/>
        <end position="382"/>
    </location>
</feature>
<protein>
    <submittedName>
        <fullName evidence="4">Unannotated protein</fullName>
    </submittedName>
</protein>
<accession>A0A6J6XF50</accession>
<keyword evidence="3" id="KW-1133">Transmembrane helix</keyword>
<sequence>MTFVPLVTPLSSRPVSDDDRYRTEATPSQWPVVETNSPPRDTPRPARVRPSRWDRPPDPHDWRWAIGQLGRALITTGLMMFAFVGYQLWGTGIQEARSQDQLGKDFTAAIKDVGATTTSTIAVIDPNVPAPPTTVAGPADQPFPHTIAEGEVVAAIKIPAINLTKYVVAGVGIHDLRKGVGHFPNTPFPGQLGNAAIAGHRTTYGQPFYDLNKLKPGDDVGITTILGGTYVYVVTGSEEVGKNDYYVITDSDPNRATLTLITCTPVGTSSRRLVIHATLDLLRSSPVGKAALFYGQTPPDSSSPDGLSGEPAITTTTLAAAVSTLPTDSAAPVATTVPSETPAFAAPTDAFNQGWFADSNAYLPVILWGLVLLGVAIASYRLAKRQRKLWLAFVVGAVPFLVVSYFFFENVNRLLPAAI</sequence>
<name>A0A6J6XF50_9ZZZZ</name>
<evidence type="ECO:0000313" key="4">
    <source>
        <dbReference type="EMBL" id="CAB4793948.1"/>
    </source>
</evidence>
<gene>
    <name evidence="4" type="ORF">UFOPK2992_00621</name>
</gene>
<proteinExistence type="predicted"/>
<feature type="region of interest" description="Disordered" evidence="2">
    <location>
        <begin position="1"/>
        <end position="59"/>
    </location>
</feature>
<feature type="transmembrane region" description="Helical" evidence="3">
    <location>
        <begin position="389"/>
        <end position="408"/>
    </location>
</feature>
<dbReference type="GO" id="GO:0016787">
    <property type="term" value="F:hydrolase activity"/>
    <property type="evidence" value="ECO:0007669"/>
    <property type="project" value="UniProtKB-KW"/>
</dbReference>
<keyword evidence="1" id="KW-0378">Hydrolase</keyword>
<dbReference type="InterPro" id="IPR005754">
    <property type="entry name" value="Sortase"/>
</dbReference>
<dbReference type="EMBL" id="CAFAAI010000086">
    <property type="protein sequence ID" value="CAB4793948.1"/>
    <property type="molecule type" value="Genomic_DNA"/>
</dbReference>
<keyword evidence="3" id="KW-0472">Membrane</keyword>
<dbReference type="InterPro" id="IPR023365">
    <property type="entry name" value="Sortase_dom-sf"/>
</dbReference>
<dbReference type="NCBIfam" id="TIGR01076">
    <property type="entry name" value="sortase_fam"/>
    <property type="match status" value="1"/>
</dbReference>
<dbReference type="CDD" id="cd05830">
    <property type="entry name" value="Sortase_E"/>
    <property type="match status" value="1"/>
</dbReference>
<evidence type="ECO:0000256" key="1">
    <source>
        <dbReference type="ARBA" id="ARBA00022801"/>
    </source>
</evidence>
<evidence type="ECO:0000256" key="2">
    <source>
        <dbReference type="SAM" id="MobiDB-lite"/>
    </source>
</evidence>
<dbReference type="InterPro" id="IPR042003">
    <property type="entry name" value="Sortase_E"/>
</dbReference>
<dbReference type="Pfam" id="PF04203">
    <property type="entry name" value="Sortase"/>
    <property type="match status" value="1"/>
</dbReference>
<dbReference type="AlphaFoldDB" id="A0A6J6XF50"/>
<keyword evidence="3" id="KW-0812">Transmembrane</keyword>
<organism evidence="4">
    <name type="scientific">freshwater metagenome</name>
    <dbReference type="NCBI Taxonomy" id="449393"/>
    <lineage>
        <taxon>unclassified sequences</taxon>
        <taxon>metagenomes</taxon>
        <taxon>ecological metagenomes</taxon>
    </lineage>
</organism>
<dbReference type="SUPFAM" id="SSF63817">
    <property type="entry name" value="Sortase"/>
    <property type="match status" value="1"/>
</dbReference>
<dbReference type="Gene3D" id="2.40.260.10">
    <property type="entry name" value="Sortase"/>
    <property type="match status" value="1"/>
</dbReference>